<accession>A0A8R1HRT6</accession>
<evidence type="ECO:0000256" key="5">
    <source>
        <dbReference type="PROSITE-ProRule" id="PRU00205"/>
    </source>
</evidence>
<dbReference type="GO" id="GO:0005886">
    <property type="term" value="C:plasma membrane"/>
    <property type="evidence" value="ECO:0007669"/>
    <property type="project" value="TreeGrafter"/>
</dbReference>
<dbReference type="GO" id="GO:0007009">
    <property type="term" value="P:plasma membrane organization"/>
    <property type="evidence" value="ECO:0007669"/>
    <property type="project" value="TreeGrafter"/>
</dbReference>
<dbReference type="GO" id="GO:0055091">
    <property type="term" value="P:phospholipid homeostasis"/>
    <property type="evidence" value="ECO:0007669"/>
    <property type="project" value="TreeGrafter"/>
</dbReference>
<dbReference type="AlphaFoldDB" id="A0A8R1HRT6"/>
<reference evidence="8" key="2">
    <citation type="submission" date="2022-06" db="UniProtKB">
        <authorList>
            <consortium name="EnsemblMetazoa"/>
        </authorList>
    </citation>
    <scope>IDENTIFICATION</scope>
    <source>
        <strain evidence="8">DF5081</strain>
    </source>
</reference>
<evidence type="ECO:0000256" key="4">
    <source>
        <dbReference type="ARBA" id="ARBA00023136"/>
    </source>
</evidence>
<dbReference type="PANTHER" id="PTHR13439">
    <property type="entry name" value="CT120 PROTEIN"/>
    <property type="match status" value="1"/>
</dbReference>
<feature type="transmembrane region" description="Helical" evidence="6">
    <location>
        <begin position="273"/>
        <end position="293"/>
    </location>
</feature>
<dbReference type="InterPro" id="IPR006634">
    <property type="entry name" value="TLC-dom"/>
</dbReference>
<keyword evidence="3 6" id="KW-1133">Transmembrane helix</keyword>
<dbReference type="GO" id="GO:0097035">
    <property type="term" value="P:regulation of membrane lipid distribution"/>
    <property type="evidence" value="ECO:0007669"/>
    <property type="project" value="TreeGrafter"/>
</dbReference>
<dbReference type="SMART" id="SM00724">
    <property type="entry name" value="TLC"/>
    <property type="match status" value="1"/>
</dbReference>
<dbReference type="GO" id="GO:0071709">
    <property type="term" value="P:membrane assembly"/>
    <property type="evidence" value="ECO:0007669"/>
    <property type="project" value="TreeGrafter"/>
</dbReference>
<dbReference type="Pfam" id="PF03798">
    <property type="entry name" value="TRAM_LAG1_CLN8"/>
    <property type="match status" value="1"/>
</dbReference>
<feature type="transmembrane region" description="Helical" evidence="6">
    <location>
        <begin position="196"/>
        <end position="214"/>
    </location>
</feature>
<feature type="transmembrane region" description="Helical" evidence="6">
    <location>
        <begin position="235"/>
        <end position="261"/>
    </location>
</feature>
<keyword evidence="4 5" id="KW-0472">Membrane</keyword>
<reference evidence="9" key="1">
    <citation type="submission" date="2010-08" db="EMBL/GenBank/DDBJ databases">
        <authorList>
            <consortium name="Caenorhabditis japonica Sequencing Consortium"/>
            <person name="Wilson R.K."/>
        </authorList>
    </citation>
    <scope>NUCLEOTIDE SEQUENCE [LARGE SCALE GENOMIC DNA]</scope>
    <source>
        <strain evidence="9">DF5081</strain>
    </source>
</reference>
<evidence type="ECO:0000256" key="2">
    <source>
        <dbReference type="ARBA" id="ARBA00022692"/>
    </source>
</evidence>
<organism evidence="8 9">
    <name type="scientific">Caenorhabditis japonica</name>
    <dbReference type="NCBI Taxonomy" id="281687"/>
    <lineage>
        <taxon>Eukaryota</taxon>
        <taxon>Metazoa</taxon>
        <taxon>Ecdysozoa</taxon>
        <taxon>Nematoda</taxon>
        <taxon>Chromadorea</taxon>
        <taxon>Rhabditida</taxon>
        <taxon>Rhabditina</taxon>
        <taxon>Rhabditomorpha</taxon>
        <taxon>Rhabditoidea</taxon>
        <taxon>Rhabditidae</taxon>
        <taxon>Peloderinae</taxon>
        <taxon>Caenorhabditis</taxon>
    </lineage>
</organism>
<feature type="transmembrane region" description="Helical" evidence="6">
    <location>
        <begin position="169"/>
        <end position="190"/>
    </location>
</feature>
<dbReference type="EnsemblMetazoa" id="CJA09274.1">
    <property type="protein sequence ID" value="CJA09274.1"/>
    <property type="gene ID" value="WBGene00128479"/>
</dbReference>
<dbReference type="PROSITE" id="PS50922">
    <property type="entry name" value="TLC"/>
    <property type="match status" value="1"/>
</dbReference>
<evidence type="ECO:0000259" key="7">
    <source>
        <dbReference type="PROSITE" id="PS50922"/>
    </source>
</evidence>
<evidence type="ECO:0000256" key="1">
    <source>
        <dbReference type="ARBA" id="ARBA00004141"/>
    </source>
</evidence>
<evidence type="ECO:0000256" key="3">
    <source>
        <dbReference type="ARBA" id="ARBA00022989"/>
    </source>
</evidence>
<feature type="transmembrane region" description="Helical" evidence="6">
    <location>
        <begin position="105"/>
        <end position="126"/>
    </location>
</feature>
<proteinExistence type="predicted"/>
<evidence type="ECO:0000313" key="8">
    <source>
        <dbReference type="EnsemblMetazoa" id="CJA09274.1"/>
    </source>
</evidence>
<dbReference type="InterPro" id="IPR050846">
    <property type="entry name" value="TLCD"/>
</dbReference>
<feature type="domain" description="TLC" evidence="7">
    <location>
        <begin position="100"/>
        <end position="310"/>
    </location>
</feature>
<sequence>MILSFDEIIDAASRSKMAEALTRWQNGLNRIQTAPFHFFAVDNNTDVGVPNTAGTELEAPSYWGFVNSIFLPTIVFYTMLWFAVYACVQYNCWLSWQEGIKRKRLLNLSTSLIHSTVSGLYLFFFFCYNTKLMFAAPLHYYTNFDSQIIALSIGYFFYDGMDLVMNDKLSISTGVLLFHHVASIYVLSTAVLSKKFLLYAYWAMLMEVSSIFLHTRSILHISKLSTTSMIGFSKVISYLNLFSFIVFRFFVQFFLFGWAYVNYDHMHLVYKCIAFGGGFCFAVINISLFLRILHSDGFLLSSVVSQDRLDALLEDNEYSNSSESVAKSEKKELLDV</sequence>
<evidence type="ECO:0000313" key="9">
    <source>
        <dbReference type="Proteomes" id="UP000005237"/>
    </source>
</evidence>
<evidence type="ECO:0000256" key="6">
    <source>
        <dbReference type="SAM" id="Phobius"/>
    </source>
</evidence>
<keyword evidence="2 5" id="KW-0812">Transmembrane</keyword>
<dbReference type="PANTHER" id="PTHR13439:SF21">
    <property type="entry name" value="TLC DOMAIN-CONTAINING PROTEIN"/>
    <property type="match status" value="1"/>
</dbReference>
<protein>
    <submittedName>
        <fullName evidence="8">TLC domain-containing protein</fullName>
    </submittedName>
</protein>
<dbReference type="Proteomes" id="UP000005237">
    <property type="component" value="Unassembled WGS sequence"/>
</dbReference>
<feature type="transmembrane region" description="Helical" evidence="6">
    <location>
        <begin position="69"/>
        <end position="93"/>
    </location>
</feature>
<keyword evidence="9" id="KW-1185">Reference proteome</keyword>
<name>A0A8R1HRT6_CAEJA</name>
<comment type="subcellular location">
    <subcellularLocation>
        <location evidence="1">Membrane</location>
        <topology evidence="1">Multi-pass membrane protein</topology>
    </subcellularLocation>
</comment>